<evidence type="ECO:0000313" key="7">
    <source>
        <dbReference type="EMBL" id="TFU03684.1"/>
    </source>
</evidence>
<evidence type="ECO:0000256" key="1">
    <source>
        <dbReference type="ARBA" id="ARBA00004370"/>
    </source>
</evidence>
<protein>
    <submittedName>
        <fullName evidence="7">Fatty acid hydroxylase family protein</fullName>
    </submittedName>
</protein>
<dbReference type="InterPro" id="IPR050307">
    <property type="entry name" value="Sterol_Desaturase_Related"/>
</dbReference>
<dbReference type="GO" id="GO:0016491">
    <property type="term" value="F:oxidoreductase activity"/>
    <property type="evidence" value="ECO:0007669"/>
    <property type="project" value="InterPro"/>
</dbReference>
<evidence type="ECO:0000313" key="8">
    <source>
        <dbReference type="Proteomes" id="UP000297737"/>
    </source>
</evidence>
<feature type="transmembrane region" description="Helical" evidence="5">
    <location>
        <begin position="55"/>
        <end position="76"/>
    </location>
</feature>
<sequence length="266" mass="30005">MQTTLTLLLAALAMTFIVAARYLIVSGGFAALTRARHPELYADSARRTAQVRREIGWSLSAAAIYGIPAGLVMAAWRRFGATEIYTDPLAHGWLWLLASVPVYLFLHDSYFYWTHRLMHRPALFRRMHAVHHDSRPPTAWAAMSFHPWESLSGALLIPALVFIIPIHWAALAVVLTVMTVFGVTNHMGWEIFPRSWLESGFGRVMITASHHHLHHRNYRCNYGLYFRFWDRVCGTDQGWAKELTHDQETPAIGNTGGAAVLGRTGS</sequence>
<keyword evidence="8" id="KW-1185">Reference proteome</keyword>
<dbReference type="GO" id="GO:0008610">
    <property type="term" value="P:lipid biosynthetic process"/>
    <property type="evidence" value="ECO:0007669"/>
    <property type="project" value="InterPro"/>
</dbReference>
<accession>A0A4Y9EPX7</accession>
<dbReference type="InterPro" id="IPR006694">
    <property type="entry name" value="Fatty_acid_hydroxylase"/>
</dbReference>
<gene>
    <name evidence="7" type="ORF">EUV02_11085</name>
</gene>
<keyword evidence="2 5" id="KW-0812">Transmembrane</keyword>
<proteinExistence type="predicted"/>
<evidence type="ECO:0000256" key="5">
    <source>
        <dbReference type="SAM" id="Phobius"/>
    </source>
</evidence>
<comment type="subcellular location">
    <subcellularLocation>
        <location evidence="1">Membrane</location>
    </subcellularLocation>
</comment>
<dbReference type="OrthoDB" id="9770329at2"/>
<dbReference type="AlphaFoldDB" id="A0A4Y9EPX7"/>
<keyword evidence="4 5" id="KW-0472">Membrane</keyword>
<evidence type="ECO:0000256" key="2">
    <source>
        <dbReference type="ARBA" id="ARBA00022692"/>
    </source>
</evidence>
<dbReference type="EMBL" id="SIHO01000002">
    <property type="protein sequence ID" value="TFU03684.1"/>
    <property type="molecule type" value="Genomic_DNA"/>
</dbReference>
<feature type="domain" description="Fatty acid hydroxylase" evidence="6">
    <location>
        <begin position="101"/>
        <end position="235"/>
    </location>
</feature>
<reference evidence="7 8" key="1">
    <citation type="submission" date="2019-02" db="EMBL/GenBank/DDBJ databases">
        <title>Polymorphobacter sp. isolated from the lake at the Tibet of China.</title>
        <authorList>
            <person name="Li A."/>
        </authorList>
    </citation>
    <scope>NUCLEOTIDE SEQUENCE [LARGE SCALE GENOMIC DNA]</scope>
    <source>
        <strain evidence="7 8">DJ1R-1</strain>
    </source>
</reference>
<organism evidence="7 8">
    <name type="scientific">Glacieibacterium arshaanense</name>
    <dbReference type="NCBI Taxonomy" id="2511025"/>
    <lineage>
        <taxon>Bacteria</taxon>
        <taxon>Pseudomonadati</taxon>
        <taxon>Pseudomonadota</taxon>
        <taxon>Alphaproteobacteria</taxon>
        <taxon>Sphingomonadales</taxon>
        <taxon>Sphingosinicellaceae</taxon>
        <taxon>Glacieibacterium</taxon>
    </lineage>
</organism>
<dbReference type="GO" id="GO:0005506">
    <property type="term" value="F:iron ion binding"/>
    <property type="evidence" value="ECO:0007669"/>
    <property type="project" value="InterPro"/>
</dbReference>
<comment type="caution">
    <text evidence="7">The sequence shown here is derived from an EMBL/GenBank/DDBJ whole genome shotgun (WGS) entry which is preliminary data.</text>
</comment>
<feature type="transmembrane region" description="Helical" evidence="5">
    <location>
        <begin position="155"/>
        <end position="184"/>
    </location>
</feature>
<evidence type="ECO:0000256" key="3">
    <source>
        <dbReference type="ARBA" id="ARBA00022989"/>
    </source>
</evidence>
<dbReference type="Pfam" id="PF04116">
    <property type="entry name" value="FA_hydroxylase"/>
    <property type="match status" value="1"/>
</dbReference>
<name>A0A4Y9EPX7_9SPHN</name>
<evidence type="ECO:0000256" key="4">
    <source>
        <dbReference type="ARBA" id="ARBA00023136"/>
    </source>
</evidence>
<keyword evidence="3 5" id="KW-1133">Transmembrane helix</keyword>
<dbReference type="RefSeq" id="WP_135246276.1">
    <property type="nucleotide sequence ID" value="NZ_SIHO01000002.1"/>
</dbReference>
<dbReference type="GO" id="GO:0016020">
    <property type="term" value="C:membrane"/>
    <property type="evidence" value="ECO:0007669"/>
    <property type="project" value="UniProtKB-SubCell"/>
</dbReference>
<evidence type="ECO:0000259" key="6">
    <source>
        <dbReference type="Pfam" id="PF04116"/>
    </source>
</evidence>
<dbReference type="PANTHER" id="PTHR11863">
    <property type="entry name" value="STEROL DESATURASE"/>
    <property type="match status" value="1"/>
</dbReference>
<dbReference type="Proteomes" id="UP000297737">
    <property type="component" value="Unassembled WGS sequence"/>
</dbReference>
<feature type="transmembrane region" description="Helical" evidence="5">
    <location>
        <begin position="88"/>
        <end position="106"/>
    </location>
</feature>